<dbReference type="KEGG" id="bxe:Bxe_B1184"/>
<reference evidence="1 2" key="1">
    <citation type="journal article" date="2006" name="Proc. Natl. Acad. Sci. U.S.A.">
        <title>Burkholderia xenovorans LB400 harbors a multi-replicon, 9.73-Mbp genome shaped for versatility.</title>
        <authorList>
            <person name="Chain P.S."/>
            <person name="Denef V.J."/>
            <person name="Konstantinidis K.T."/>
            <person name="Vergez L.M."/>
            <person name="Agullo L."/>
            <person name="Reyes V.L."/>
            <person name="Hauser L."/>
            <person name="Cordova M."/>
            <person name="Gomez L."/>
            <person name="Gonzalez M."/>
            <person name="Land M."/>
            <person name="Lao V."/>
            <person name="Larimer F."/>
            <person name="LiPuma J.J."/>
            <person name="Mahenthiralingam E."/>
            <person name="Malfatti S.A."/>
            <person name="Marx C.J."/>
            <person name="Parnell J.J."/>
            <person name="Ramette A."/>
            <person name="Richardson P."/>
            <person name="Seeger M."/>
            <person name="Smith D."/>
            <person name="Spilker T."/>
            <person name="Sul W.J."/>
            <person name="Tsoi T.V."/>
            <person name="Ulrich L.E."/>
            <person name="Zhulin I.B."/>
            <person name="Tiedje J.M."/>
        </authorList>
    </citation>
    <scope>NUCLEOTIDE SEQUENCE [LARGE SCALE GENOMIC DNA]</scope>
    <source>
        <strain evidence="1 2">LB400</strain>
    </source>
</reference>
<gene>
    <name evidence="1" type="ORF">Bxe_B1184</name>
</gene>
<evidence type="ECO:0000313" key="1">
    <source>
        <dbReference type="EMBL" id="ABE34772.1"/>
    </source>
</evidence>
<protein>
    <submittedName>
        <fullName evidence="1">Uncharacterized protein</fullName>
    </submittedName>
</protein>
<dbReference type="AlphaFoldDB" id="Q13MB7"/>
<keyword evidence="2" id="KW-1185">Reference proteome</keyword>
<dbReference type="Proteomes" id="UP000001817">
    <property type="component" value="Chromosome 2"/>
</dbReference>
<accession>Q13MB7</accession>
<proteinExistence type="predicted"/>
<organism evidence="1 2">
    <name type="scientific">Paraburkholderia xenovorans (strain LB400)</name>
    <dbReference type="NCBI Taxonomy" id="266265"/>
    <lineage>
        <taxon>Bacteria</taxon>
        <taxon>Pseudomonadati</taxon>
        <taxon>Pseudomonadota</taxon>
        <taxon>Betaproteobacteria</taxon>
        <taxon>Burkholderiales</taxon>
        <taxon>Burkholderiaceae</taxon>
        <taxon>Paraburkholderia</taxon>
    </lineage>
</organism>
<name>Q13MB7_PARXL</name>
<evidence type="ECO:0000313" key="2">
    <source>
        <dbReference type="Proteomes" id="UP000001817"/>
    </source>
</evidence>
<sequence length="88" mass="9853">MVFTVATARGSFPRITPTVCYLVGLIQALYVAHGSTISETALQRHTNKSGLRNVFRVTPSVMAVQKRTVKSRYARYPTQHCDPRRGKC</sequence>
<dbReference type="EMBL" id="CP000271">
    <property type="protein sequence ID" value="ABE34772.1"/>
    <property type="molecule type" value="Genomic_DNA"/>
</dbReference>